<evidence type="ECO:0000313" key="6">
    <source>
        <dbReference type="Proteomes" id="UP000198984"/>
    </source>
</evidence>
<evidence type="ECO:0008006" key="7">
    <source>
        <dbReference type="Google" id="ProtNLM"/>
    </source>
</evidence>
<dbReference type="SUPFAM" id="SSF55486">
    <property type="entry name" value="Metalloproteases ('zincins'), catalytic domain"/>
    <property type="match status" value="1"/>
</dbReference>
<evidence type="ECO:0000259" key="4">
    <source>
        <dbReference type="Pfam" id="PF17162"/>
    </source>
</evidence>
<dbReference type="AlphaFoldDB" id="A0A1H7V843"/>
<reference evidence="5 6" key="1">
    <citation type="submission" date="2016-10" db="EMBL/GenBank/DDBJ databases">
        <authorList>
            <person name="de Groot N.N."/>
        </authorList>
    </citation>
    <scope>NUCLEOTIDE SEQUENCE [LARGE SCALE GENOMIC DNA]</scope>
    <source>
        <strain evidence="5 6">DSM 21039</strain>
    </source>
</reference>
<dbReference type="EMBL" id="FOBB01000003">
    <property type="protein sequence ID" value="SEM04917.1"/>
    <property type="molecule type" value="Genomic_DNA"/>
</dbReference>
<dbReference type="RefSeq" id="WP_089912657.1">
    <property type="nucleotide sequence ID" value="NZ_FOBB01000003.1"/>
</dbReference>
<protein>
    <recommendedName>
        <fullName evidence="7">Zinc-dependent metalloprotease</fullName>
    </recommendedName>
</protein>
<proteinExistence type="predicted"/>
<dbReference type="InterPro" id="IPR034032">
    <property type="entry name" value="Zn_MMP-like_bac"/>
</dbReference>
<dbReference type="PANTHER" id="PTHR38478:SF1">
    <property type="entry name" value="ZINC DEPENDENT METALLOPROTEASE DOMAIN LIPOPROTEIN"/>
    <property type="match status" value="1"/>
</dbReference>
<dbReference type="InterPro" id="IPR032534">
    <property type="entry name" value="EcxA_zinc-bd"/>
</dbReference>
<dbReference type="OrthoDB" id="9776599at2"/>
<keyword evidence="6" id="KW-1185">Reference proteome</keyword>
<feature type="domain" description="EcxA zinc-binding" evidence="2">
    <location>
        <begin position="439"/>
        <end position="751"/>
    </location>
</feature>
<evidence type="ECO:0000256" key="1">
    <source>
        <dbReference type="SAM" id="SignalP"/>
    </source>
</evidence>
<feature type="signal peptide" evidence="1">
    <location>
        <begin position="1"/>
        <end position="24"/>
    </location>
</feature>
<dbReference type="Pfam" id="PF17148">
    <property type="entry name" value="DUF5117"/>
    <property type="match status" value="1"/>
</dbReference>
<feature type="chain" id="PRO_5011531090" description="Zinc-dependent metalloprotease" evidence="1">
    <location>
        <begin position="25"/>
        <end position="838"/>
    </location>
</feature>
<evidence type="ECO:0000259" key="2">
    <source>
        <dbReference type="Pfam" id="PF16313"/>
    </source>
</evidence>
<dbReference type="PANTHER" id="PTHR38478">
    <property type="entry name" value="PEPTIDASE M1A AND M12B"/>
    <property type="match status" value="1"/>
</dbReference>
<organism evidence="5 6">
    <name type="scientific">Chitinophaga rupis</name>
    <dbReference type="NCBI Taxonomy" id="573321"/>
    <lineage>
        <taxon>Bacteria</taxon>
        <taxon>Pseudomonadati</taxon>
        <taxon>Bacteroidota</taxon>
        <taxon>Chitinophagia</taxon>
        <taxon>Chitinophagales</taxon>
        <taxon>Chitinophagaceae</taxon>
        <taxon>Chitinophaga</taxon>
    </lineage>
</organism>
<dbReference type="Pfam" id="PF16313">
    <property type="entry name" value="DUF4953"/>
    <property type="match status" value="1"/>
</dbReference>
<feature type="domain" description="DUF5118" evidence="4">
    <location>
        <begin position="52"/>
        <end position="100"/>
    </location>
</feature>
<name>A0A1H7V843_9BACT</name>
<dbReference type="Pfam" id="PF17162">
    <property type="entry name" value="DUF5118"/>
    <property type="match status" value="1"/>
</dbReference>
<accession>A0A1H7V843</accession>
<gene>
    <name evidence="5" type="ORF">SAMN04488505_103236</name>
</gene>
<dbReference type="Proteomes" id="UP000198984">
    <property type="component" value="Unassembled WGS sequence"/>
</dbReference>
<evidence type="ECO:0000259" key="3">
    <source>
        <dbReference type="Pfam" id="PF17148"/>
    </source>
</evidence>
<dbReference type="InterPro" id="IPR033413">
    <property type="entry name" value="DUF5117"/>
</dbReference>
<dbReference type="InterPro" id="IPR033428">
    <property type="entry name" value="DUF5118"/>
</dbReference>
<evidence type="ECO:0000313" key="5">
    <source>
        <dbReference type="EMBL" id="SEM04917.1"/>
    </source>
</evidence>
<feature type="domain" description="DUF5117" evidence="3">
    <location>
        <begin position="116"/>
        <end position="305"/>
    </location>
</feature>
<dbReference type="STRING" id="573321.SAMN04488505_103236"/>
<sequence length="838" mass="94697">MQIRNYSTGALRLLLLLFAIPAVAQKKDTGAAKKVDTAAVVKALLTPKADAPKPYKEIITAAAVTSKGFFKVHKVDEKYFFEIPDSLLERDILVVGRMSKAPADFRFIGGAFSFAGDQIGECVIRFSKVPGNKLFLEKMSYKERSADSSENGLYRSVVNSNIQPVQAVFPIKALNDSASSSVIDVTDYIIGDNSVLFFDAAIKNFMSVSMQAVDRSYIESVKAYPMNIEVKAVKTYNSKPYPDGSTKIYTYELNSSIVLLPKVPMQARYFDPRVGFFADDFVDFDANPQGVKKESVIWRWRMEPKPQDLEKYRRGELVEPANPIVIYIDPQTPKKWVPYLIKGINDWQAAFETAGFKNAIIGKEAPMDDSTWSIDDARHSVIVYKPSAIANASGPSIKDPRSGEIMETHINWYHNVMDLVHRWYLIQAGAIDPRARKLQLDDELMGQLIRFVSSHEVGHTLGLRHNWGASSTVPVDSLRNKQWVEAHGHTPSIMDYARFNYVAQPEDNISEKGIFPRIGDYDKWAIEWGYRYILEANSATAEKPILNKWVVNKLAASKRYAFGIEKVPWDPKTWLDPRNQNEDLGDDAMKASAYGIKNLQRIEGHLMEWTREPNEDYEKAGDMYKELVLQYQRYMGHVAANVGGIYTTPKTVEQPGAVYEFENREKQKRAIAFLQQQLFATPEWLNDEKLFSVTETGFSMVANVQNQVLFSLLDAKMINRLLEQQAFQPAKAYTPAEMLQDLQQGIFSELPAHKPITFYRRNLQKAYVEKLITLLPPLAEKAGLSSLNDGMSVVKAHAKKLAAEIRTAAVTAPDNASREHLQDLYERLDKVLHAVKVS</sequence>
<keyword evidence="1" id="KW-0732">Signal</keyword>
<dbReference type="CDD" id="cd04276">
    <property type="entry name" value="ZnMc_MMP_like_2"/>
    <property type="match status" value="1"/>
</dbReference>